<dbReference type="GeneID" id="77946243"/>
<organism evidence="1 2">
    <name type="scientific">Synechococcus phage S-SRM01</name>
    <dbReference type="NCBI Taxonomy" id="2781608"/>
    <lineage>
        <taxon>Viruses</taxon>
        <taxon>Duplodnaviria</taxon>
        <taxon>Heunggongvirae</taxon>
        <taxon>Uroviricota</taxon>
        <taxon>Caudoviricetes</taxon>
        <taxon>Pantevenvirales</taxon>
        <taxon>Kyanoviridae</taxon>
        <taxon>Serangoonvirus</taxon>
        <taxon>Serangoonvirus essarone</taxon>
    </lineage>
</organism>
<proteinExistence type="predicted"/>
<dbReference type="EMBL" id="MW015081">
    <property type="protein sequence ID" value="QPX48038.1"/>
    <property type="molecule type" value="Genomic_DNA"/>
</dbReference>
<accession>A0A879R3F6</accession>
<sequence>MTDRNLEKELNYYVYNDPEYGEDIEHISHPSLICILTELIDRVEQLEKDNELLKSYAWEQ</sequence>
<evidence type="ECO:0000313" key="2">
    <source>
        <dbReference type="Proteomes" id="UP000664915"/>
    </source>
</evidence>
<reference evidence="1" key="1">
    <citation type="submission" date="2020-09" db="EMBL/GenBank/DDBJ databases">
        <authorList>
            <person name="Zhang D."/>
            <person name="Hatherill J.R."/>
            <person name="Ramirez J.F."/>
            <person name="Edinger B."/>
            <person name="Balarin R."/>
            <person name="Sullivan A."/>
            <person name="Humpal K.M."/>
            <person name="Guseva A."/>
            <person name="Butela K.A."/>
            <person name="Garlena R.A."/>
            <person name="Russell D.A."/>
            <person name="Pope W.H."/>
            <person name="Jacobs-Sera D."/>
            <person name="Hatfull G.F."/>
        </authorList>
    </citation>
    <scope>NUCLEOTIDE SEQUENCE</scope>
</reference>
<protein>
    <submittedName>
        <fullName evidence="1">Uncharacterized protein</fullName>
    </submittedName>
</protein>
<name>A0A879R3F6_9CAUD</name>
<dbReference type="KEGG" id="vg:77946243"/>
<evidence type="ECO:0000313" key="1">
    <source>
        <dbReference type="EMBL" id="QPX48038.1"/>
    </source>
</evidence>
<keyword evidence="2" id="KW-1185">Reference proteome</keyword>
<dbReference type="Proteomes" id="UP000664915">
    <property type="component" value="Segment"/>
</dbReference>
<dbReference type="RefSeq" id="YP_010670048.1">
    <property type="nucleotide sequence ID" value="NC_070963.1"/>
</dbReference>